<dbReference type="HOGENOM" id="CLU_005933_0_0_1"/>
<proteinExistence type="predicted"/>
<protein>
    <recommendedName>
        <fullName evidence="4">Acetylserotonin methytransferase-like protein</fullName>
    </recommendedName>
</protein>
<feature type="region of interest" description="Disordered" evidence="1">
    <location>
        <begin position="301"/>
        <end position="343"/>
    </location>
</feature>
<evidence type="ECO:0008006" key="4">
    <source>
        <dbReference type="Google" id="ProtNLM"/>
    </source>
</evidence>
<accession>A0A086T523</accession>
<name>A0A086T523_HAPC1</name>
<dbReference type="AlphaFoldDB" id="A0A086T523"/>
<reference evidence="3" key="1">
    <citation type="journal article" date="2014" name="Genome Announc.">
        <title>Genome sequence and annotation of Acremonium chrysogenum, producer of the beta-lactam antibiotic cephalosporin C.</title>
        <authorList>
            <person name="Terfehr D."/>
            <person name="Dahlmann T.A."/>
            <person name="Specht T."/>
            <person name="Zadra I."/>
            <person name="Kuernsteiner H."/>
            <person name="Kueck U."/>
        </authorList>
    </citation>
    <scope>NUCLEOTIDE SEQUENCE [LARGE SCALE GENOMIC DNA]</scope>
    <source>
        <strain evidence="3">ATCC 11550 / CBS 779.69 / DSM 880 / IAM 14645 / JCM 23072 / IMI 49137</strain>
    </source>
</reference>
<feature type="compositionally biased region" description="Polar residues" evidence="1">
    <location>
        <begin position="1"/>
        <end position="19"/>
    </location>
</feature>
<dbReference type="STRING" id="857340.A0A086T523"/>
<feature type="region of interest" description="Disordered" evidence="1">
    <location>
        <begin position="1"/>
        <end position="240"/>
    </location>
</feature>
<evidence type="ECO:0000256" key="1">
    <source>
        <dbReference type="SAM" id="MobiDB-lite"/>
    </source>
</evidence>
<organism evidence="2 3">
    <name type="scientific">Hapsidospora chrysogenum (strain ATCC 11550 / CBS 779.69 / DSM 880 / IAM 14645 / JCM 23072 / IMI 49137)</name>
    <name type="common">Acremonium chrysogenum</name>
    <dbReference type="NCBI Taxonomy" id="857340"/>
    <lineage>
        <taxon>Eukaryota</taxon>
        <taxon>Fungi</taxon>
        <taxon>Dikarya</taxon>
        <taxon>Ascomycota</taxon>
        <taxon>Pezizomycotina</taxon>
        <taxon>Sordariomycetes</taxon>
        <taxon>Hypocreomycetidae</taxon>
        <taxon>Hypocreales</taxon>
        <taxon>Bionectriaceae</taxon>
        <taxon>Hapsidospora</taxon>
    </lineage>
</organism>
<keyword evidence="3" id="KW-1185">Reference proteome</keyword>
<dbReference type="OrthoDB" id="5383338at2759"/>
<feature type="compositionally biased region" description="Polar residues" evidence="1">
    <location>
        <begin position="45"/>
        <end position="55"/>
    </location>
</feature>
<gene>
    <name evidence="2" type="ORF">ACRE_047650</name>
</gene>
<comment type="caution">
    <text evidence="2">The sequence shown here is derived from an EMBL/GenBank/DDBJ whole genome shotgun (WGS) entry which is preliminary data.</text>
</comment>
<evidence type="ECO:0000313" key="2">
    <source>
        <dbReference type="EMBL" id="KFH44455.1"/>
    </source>
</evidence>
<feature type="compositionally biased region" description="Basic and acidic residues" evidence="1">
    <location>
        <begin position="301"/>
        <end position="316"/>
    </location>
</feature>
<feature type="compositionally biased region" description="Low complexity" evidence="1">
    <location>
        <begin position="89"/>
        <end position="120"/>
    </location>
</feature>
<dbReference type="EMBL" id="JPKY01000048">
    <property type="protein sequence ID" value="KFH44455.1"/>
    <property type="molecule type" value="Genomic_DNA"/>
</dbReference>
<feature type="compositionally biased region" description="Basic and acidic residues" evidence="1">
    <location>
        <begin position="34"/>
        <end position="43"/>
    </location>
</feature>
<evidence type="ECO:0000313" key="3">
    <source>
        <dbReference type="Proteomes" id="UP000029964"/>
    </source>
</evidence>
<feature type="compositionally biased region" description="Low complexity" evidence="1">
    <location>
        <begin position="317"/>
        <end position="336"/>
    </location>
</feature>
<sequence length="610" mass="67422">MPSSSPAPGSFSLFPSPNVSKPPPVGRNQTPLGRRSESRERRAPTPQSVRAQTPQHGAEPEHAASPPRQGRSQTQHRRQQTPLLFDSPQQQQQDAQQRWPLGGQGEPQPQEQAQQRQETPPRTDTVAPVATQERPIRSSIAKLPLDDGPESSNPQPLRSIFPTYNPDLPLDQQDYAPTQKSPSRIPRTVLSRQSYHQRDGDSTHIRSPAHSPRGNEEAPHRWARPKPQEPPVIPKPTTTEHLKNFWKVANGWRAPSSEGRVYCMKLSQEKDAPVYTLSSATDPFYNIRLDPTSASARVTVMRHDPNKPFKEPRREAGSSSSSLIGGSNSSESTSTSKITDGKDWHEALTTTLEEESRRHQPEDGLVALLMPTAATKVALERANNPQAVEMAERECARLVWDDDSDNYFLVHPALATPFCVTIERSPAWSRVEYTLEHHESPLHLAKLTRDATGGGWLELDTGLASKIESFYIADVAVTALVLVASADEKNQPTAAEAFEPPPMVMPPAAVLCKAGSHHERAKSSLGKLVGGKKKPKMEAFEIDLESQDDSLGKGAKVKVKEGIDTLPFILRVPAKIARALFKMVIWFLTVAFKCLRVVFGSCYKCVGSKY</sequence>
<dbReference type="Proteomes" id="UP000029964">
    <property type="component" value="Unassembled WGS sequence"/>
</dbReference>